<reference evidence="3 4" key="1">
    <citation type="journal article" date="2020" name="Int. J. Syst. Evol. Microbiol.">
        <title>Reclassification of Streptomyces castelarensis and Streptomyces sporoclivatus as later heterotypic synonyms of Streptomyces antimycoticus.</title>
        <authorList>
            <person name="Komaki H."/>
            <person name="Tamura T."/>
        </authorList>
    </citation>
    <scope>NUCLEOTIDE SEQUENCE [LARGE SCALE GENOMIC DNA]</scope>
    <source>
        <strain evidence="3 4">NBRC 12839</strain>
    </source>
</reference>
<comment type="caution">
    <text evidence="3">The sequence shown here is derived from an EMBL/GenBank/DDBJ whole genome shotgun (WGS) entry which is preliminary data.</text>
</comment>
<dbReference type="Pfam" id="PF22746">
    <property type="entry name" value="SHOCT-like_DUF2089-C"/>
    <property type="match status" value="1"/>
</dbReference>
<proteinExistence type="predicted"/>
<name>A0A4D4K338_9ACTN</name>
<evidence type="ECO:0000256" key="1">
    <source>
        <dbReference type="SAM" id="MobiDB-lite"/>
    </source>
</evidence>
<protein>
    <recommendedName>
        <fullName evidence="2">YvlB/LiaX N-terminal domain-containing protein</fullName>
    </recommendedName>
</protein>
<dbReference type="EMBL" id="BJHV01000001">
    <property type="protein sequence ID" value="GDY41096.1"/>
    <property type="molecule type" value="Genomic_DNA"/>
</dbReference>
<evidence type="ECO:0000259" key="2">
    <source>
        <dbReference type="Pfam" id="PF22746"/>
    </source>
</evidence>
<keyword evidence="4" id="KW-1185">Reference proteome</keyword>
<gene>
    <name evidence="3" type="ORF">SANT12839_019780</name>
</gene>
<dbReference type="Proteomes" id="UP000299290">
    <property type="component" value="Unassembled WGS sequence"/>
</dbReference>
<dbReference type="InterPro" id="IPR053959">
    <property type="entry name" value="YvlB/LiaX_N"/>
</dbReference>
<evidence type="ECO:0000313" key="4">
    <source>
        <dbReference type="Proteomes" id="UP000299290"/>
    </source>
</evidence>
<feature type="compositionally biased region" description="Basic and acidic residues" evidence="1">
    <location>
        <begin position="32"/>
        <end position="43"/>
    </location>
</feature>
<organism evidence="3 4">
    <name type="scientific">Streptomyces antimycoticus</name>
    <dbReference type="NCBI Taxonomy" id="68175"/>
    <lineage>
        <taxon>Bacteria</taxon>
        <taxon>Bacillati</taxon>
        <taxon>Actinomycetota</taxon>
        <taxon>Actinomycetes</taxon>
        <taxon>Kitasatosporales</taxon>
        <taxon>Streptomycetaceae</taxon>
        <taxon>Streptomyces</taxon>
        <taxon>Streptomyces violaceusniger group</taxon>
    </lineage>
</organism>
<feature type="region of interest" description="Disordered" evidence="1">
    <location>
        <begin position="32"/>
        <end position="56"/>
    </location>
</feature>
<evidence type="ECO:0000313" key="3">
    <source>
        <dbReference type="EMBL" id="GDY41096.1"/>
    </source>
</evidence>
<accession>A0A4D4K338</accession>
<sequence length="151" mass="16842">MSQRGRATMNEQRRQILQMLAEGKITADEAERLIDALEREQPESPRGATPRPKSRPKYLRVVMSWADGSGGDEPGRVNVRVPLQLLRAGVRLTSLIPPQALTRINAELNKSGVPVDLAELKPQHLEELIDQLDEVTVDVDDPDAKVQVFCE</sequence>
<feature type="domain" description="YvlB/LiaX N-terminal" evidence="2">
    <location>
        <begin position="11"/>
        <end position="40"/>
    </location>
</feature>
<dbReference type="AlphaFoldDB" id="A0A4D4K338"/>